<organism evidence="2 3">
    <name type="scientific">Hoeflea algicola</name>
    <dbReference type="NCBI Taxonomy" id="2983763"/>
    <lineage>
        <taxon>Bacteria</taxon>
        <taxon>Pseudomonadati</taxon>
        <taxon>Pseudomonadota</taxon>
        <taxon>Alphaproteobacteria</taxon>
        <taxon>Hyphomicrobiales</taxon>
        <taxon>Rhizobiaceae</taxon>
        <taxon>Hoeflea</taxon>
    </lineage>
</organism>
<evidence type="ECO:0008006" key="4">
    <source>
        <dbReference type="Google" id="ProtNLM"/>
    </source>
</evidence>
<gene>
    <name evidence="2" type="ORF">OEG84_21935</name>
</gene>
<keyword evidence="3" id="KW-1185">Reference proteome</keyword>
<evidence type="ECO:0000313" key="2">
    <source>
        <dbReference type="EMBL" id="MCY0150292.1"/>
    </source>
</evidence>
<protein>
    <recommendedName>
        <fullName evidence="4">DUF3828 domain-containing protein</fullName>
    </recommendedName>
</protein>
<reference evidence="2" key="1">
    <citation type="submission" date="2022-10" db="EMBL/GenBank/DDBJ databases">
        <title>Hoeflea sp. G2-23, isolated from marine algae.</title>
        <authorList>
            <person name="Kristyanto S."/>
            <person name="Kim J.M."/>
            <person name="Jeon C.O."/>
        </authorList>
    </citation>
    <scope>NUCLEOTIDE SEQUENCE</scope>
    <source>
        <strain evidence="2">G2-23</strain>
    </source>
</reference>
<evidence type="ECO:0000313" key="3">
    <source>
        <dbReference type="Proteomes" id="UP001073227"/>
    </source>
</evidence>
<evidence type="ECO:0000256" key="1">
    <source>
        <dbReference type="SAM" id="SignalP"/>
    </source>
</evidence>
<name>A0ABT3ZES2_9HYPH</name>
<keyword evidence="1" id="KW-0732">Signal</keyword>
<comment type="caution">
    <text evidence="2">The sequence shown here is derived from an EMBL/GenBank/DDBJ whole genome shotgun (WGS) entry which is preliminary data.</text>
</comment>
<feature type="signal peptide" evidence="1">
    <location>
        <begin position="1"/>
        <end position="20"/>
    </location>
</feature>
<dbReference type="EMBL" id="JAOVZR010000001">
    <property type="protein sequence ID" value="MCY0150292.1"/>
    <property type="molecule type" value="Genomic_DNA"/>
</dbReference>
<proteinExistence type="predicted"/>
<sequence>MFRIFACLSMIALFTAPALAGEATDAVSFFYQDPGAEYLPENRARFTGPMLDFLNDADAAWERDEINCISFVFSIDAQDLDLDEITRTLKYDEAVEGERAVVTAHFANFGQATEIEWTLQHSGAGWQVSDIASLTNDWRVSSMSCD</sequence>
<dbReference type="Proteomes" id="UP001073227">
    <property type="component" value="Unassembled WGS sequence"/>
</dbReference>
<accession>A0ABT3ZES2</accession>
<feature type="chain" id="PRO_5047136994" description="DUF3828 domain-containing protein" evidence="1">
    <location>
        <begin position="21"/>
        <end position="146"/>
    </location>
</feature>
<dbReference type="RefSeq" id="WP_267655725.1">
    <property type="nucleotide sequence ID" value="NZ_JAOVZR010000001.1"/>
</dbReference>